<dbReference type="InterPro" id="IPR003593">
    <property type="entry name" value="AAA+_ATPase"/>
</dbReference>
<dbReference type="InterPro" id="IPR027417">
    <property type="entry name" value="P-loop_NTPase"/>
</dbReference>
<evidence type="ECO:0000259" key="4">
    <source>
        <dbReference type="PROSITE" id="PS00662"/>
    </source>
</evidence>
<comment type="caution">
    <text evidence="5">The sequence shown here is derived from an EMBL/GenBank/DDBJ whole genome shotgun (WGS) entry which is preliminary data.</text>
</comment>
<comment type="similarity">
    <text evidence="1">Belongs to the GSP E family.</text>
</comment>
<dbReference type="CDD" id="cd01129">
    <property type="entry name" value="PulE-GspE-like"/>
    <property type="match status" value="1"/>
</dbReference>
<evidence type="ECO:0000256" key="3">
    <source>
        <dbReference type="ARBA" id="ARBA00022840"/>
    </source>
</evidence>
<dbReference type="PROSITE" id="PS00662">
    <property type="entry name" value="T2SP_E"/>
    <property type="match status" value="1"/>
</dbReference>
<name>A0A176YIN6_9BRAD</name>
<protein>
    <submittedName>
        <fullName evidence="5">General secretion pathway protein GspE</fullName>
    </submittedName>
</protein>
<dbReference type="AlphaFoldDB" id="A0A176YIN6"/>
<dbReference type="InterPro" id="IPR001482">
    <property type="entry name" value="T2SS/T4SS_dom"/>
</dbReference>
<dbReference type="GO" id="GO:0016887">
    <property type="term" value="F:ATP hydrolysis activity"/>
    <property type="evidence" value="ECO:0007669"/>
    <property type="project" value="TreeGrafter"/>
</dbReference>
<dbReference type="InterPro" id="IPR037257">
    <property type="entry name" value="T2SS_E_N_sf"/>
</dbReference>
<dbReference type="Gene3D" id="3.40.50.300">
    <property type="entry name" value="P-loop containing nucleotide triphosphate hydrolases"/>
    <property type="match status" value="1"/>
</dbReference>
<evidence type="ECO:0000313" key="5">
    <source>
        <dbReference type="EMBL" id="OAF06585.1"/>
    </source>
</evidence>
<dbReference type="Pfam" id="PF05157">
    <property type="entry name" value="MshEN"/>
    <property type="match status" value="1"/>
</dbReference>
<reference evidence="5 6" key="1">
    <citation type="submission" date="2016-02" db="EMBL/GenBank/DDBJ databases">
        <title>Draft genome sequence of the strain BR 10247T Bradyrhizobium neotropicale isolated from nodules of Centrolobium paraense.</title>
        <authorList>
            <person name="Simoes-Araujo J.L."/>
            <person name="Barauna A.C."/>
            <person name="Silva K."/>
            <person name="Zilli J.E."/>
        </authorList>
    </citation>
    <scope>NUCLEOTIDE SEQUENCE [LARGE SCALE GENOMIC DNA]</scope>
    <source>
        <strain evidence="5 6">BR 10247</strain>
    </source>
</reference>
<evidence type="ECO:0000313" key="6">
    <source>
        <dbReference type="Proteomes" id="UP000077173"/>
    </source>
</evidence>
<sequence length="561" mass="60542">MASPNAHEFAARFSQKAGLKTEVDKLGRLNGTGPAEGGLRKLWEMSELSANEFADEVAGFFELPRVTLQEMMAAESRVQQFSRRFLREMAVFPCQPAGGSPALMLADPTDRASIQAAAIVLGTTPAIKVASFEDIAIALDQRLGEEESADVENAVRGGVQDDDIDNLRDLASGAPVVRAVNDMFETAVELRASDIHIEPGRSSLVVRMRIDGLLRNVQTPNGVPPQAVISRIKILAGLNIAERRLPQDGGARVRAARAEIDVRVAIMPTQYGESAVIRLLPRDRALLSIDKLGFLAGDQSKLKRMLALPHGMVIVTGPTGSGKTTTLATVLSLLNEPTRKILTIEDPVEYEIPGVCQSQAKPSIGLTFATALRAFVRQDPDVIMVGEVRDSETAHVAVHAALTGHLVLTTLHTETAAAAVPRLLDLGIEAFLLRSTLRAVIAQRLVRQLCDRCKTSRPLTHADIDADPRYAAVGLAVGNIVFEPVGCERCGGVGYRGRIGVFEILEMNEDVRALVEEQSDWESIDKVAIRNGMTTMIEDGLAKCLSGMTSAAEILRVTTVR</sequence>
<keyword evidence="2" id="KW-0547">Nucleotide-binding</keyword>
<dbReference type="GO" id="GO:0005524">
    <property type="term" value="F:ATP binding"/>
    <property type="evidence" value="ECO:0007669"/>
    <property type="project" value="UniProtKB-KW"/>
</dbReference>
<dbReference type="PANTHER" id="PTHR30258:SF2">
    <property type="entry name" value="COMG OPERON PROTEIN 1"/>
    <property type="match status" value="1"/>
</dbReference>
<keyword evidence="6" id="KW-1185">Reference proteome</keyword>
<dbReference type="EMBL" id="LSEF01000121">
    <property type="protein sequence ID" value="OAF06585.1"/>
    <property type="molecule type" value="Genomic_DNA"/>
</dbReference>
<dbReference type="InterPro" id="IPR007831">
    <property type="entry name" value="T2SS_GspE_N"/>
</dbReference>
<dbReference type="Pfam" id="PF00437">
    <property type="entry name" value="T2SSE"/>
    <property type="match status" value="1"/>
</dbReference>
<keyword evidence="3" id="KW-0067">ATP-binding</keyword>
<proteinExistence type="inferred from homology"/>
<dbReference type="GO" id="GO:0005886">
    <property type="term" value="C:plasma membrane"/>
    <property type="evidence" value="ECO:0007669"/>
    <property type="project" value="TreeGrafter"/>
</dbReference>
<dbReference type="RefSeq" id="WP_063682091.1">
    <property type="nucleotide sequence ID" value="NZ_LSEF01000121.1"/>
</dbReference>
<dbReference type="Gene3D" id="3.30.300.160">
    <property type="entry name" value="Type II secretion system, protein E, N-terminal domain"/>
    <property type="match status" value="1"/>
</dbReference>
<dbReference type="SUPFAM" id="SSF160246">
    <property type="entry name" value="EspE N-terminal domain-like"/>
    <property type="match status" value="1"/>
</dbReference>
<dbReference type="FunFam" id="3.40.50.300:FF:000398">
    <property type="entry name" value="Type IV pilus assembly ATPase PilB"/>
    <property type="match status" value="1"/>
</dbReference>
<dbReference type="SUPFAM" id="SSF52540">
    <property type="entry name" value="P-loop containing nucleoside triphosphate hydrolases"/>
    <property type="match status" value="1"/>
</dbReference>
<feature type="domain" description="Bacterial type II secretion system protein E" evidence="4">
    <location>
        <begin position="376"/>
        <end position="390"/>
    </location>
</feature>
<evidence type="ECO:0000256" key="2">
    <source>
        <dbReference type="ARBA" id="ARBA00022741"/>
    </source>
</evidence>
<dbReference type="Proteomes" id="UP000077173">
    <property type="component" value="Unassembled WGS sequence"/>
</dbReference>
<gene>
    <name evidence="5" type="ORF">AXW67_31925</name>
</gene>
<organism evidence="5 6">
    <name type="scientific">Bradyrhizobium neotropicale</name>
    <dbReference type="NCBI Taxonomy" id="1497615"/>
    <lineage>
        <taxon>Bacteria</taxon>
        <taxon>Pseudomonadati</taxon>
        <taxon>Pseudomonadota</taxon>
        <taxon>Alphaproteobacteria</taxon>
        <taxon>Hyphomicrobiales</taxon>
        <taxon>Nitrobacteraceae</taxon>
        <taxon>Bradyrhizobium</taxon>
    </lineage>
</organism>
<dbReference type="Gene3D" id="3.30.450.90">
    <property type="match status" value="1"/>
</dbReference>
<evidence type="ECO:0000256" key="1">
    <source>
        <dbReference type="ARBA" id="ARBA00006611"/>
    </source>
</evidence>
<dbReference type="PANTHER" id="PTHR30258">
    <property type="entry name" value="TYPE II SECRETION SYSTEM PROTEIN GSPE-RELATED"/>
    <property type="match status" value="1"/>
</dbReference>
<dbReference type="SMART" id="SM00382">
    <property type="entry name" value="AAA"/>
    <property type="match status" value="1"/>
</dbReference>
<accession>A0A176YIN6</accession>